<keyword evidence="1" id="KW-1133">Transmembrane helix</keyword>
<dbReference type="EMBL" id="MN740480">
    <property type="protein sequence ID" value="QHU29035.1"/>
    <property type="molecule type" value="Genomic_DNA"/>
</dbReference>
<evidence type="ECO:0000313" key="3">
    <source>
        <dbReference type="EMBL" id="QHU29035.1"/>
    </source>
</evidence>
<dbReference type="Pfam" id="PF13460">
    <property type="entry name" value="NAD_binding_10"/>
    <property type="match status" value="1"/>
</dbReference>
<name>A0A6C0LGA9_9ZZZZ</name>
<feature type="domain" description="NAD(P)-binding" evidence="2">
    <location>
        <begin position="64"/>
        <end position="305"/>
    </location>
</feature>
<organism evidence="3">
    <name type="scientific">viral metagenome</name>
    <dbReference type="NCBI Taxonomy" id="1070528"/>
    <lineage>
        <taxon>unclassified sequences</taxon>
        <taxon>metagenomes</taxon>
        <taxon>organismal metagenomes</taxon>
    </lineage>
</organism>
<dbReference type="InterPro" id="IPR016040">
    <property type="entry name" value="NAD(P)-bd_dom"/>
</dbReference>
<evidence type="ECO:0000259" key="2">
    <source>
        <dbReference type="Pfam" id="PF13460"/>
    </source>
</evidence>
<proteinExistence type="predicted"/>
<accession>A0A6C0LGA9</accession>
<dbReference type="Gene3D" id="3.40.50.720">
    <property type="entry name" value="NAD(P)-binding Rossmann-like Domain"/>
    <property type="match status" value="1"/>
</dbReference>
<dbReference type="PANTHER" id="PTHR15020">
    <property type="entry name" value="FLAVIN REDUCTASE-RELATED"/>
    <property type="match status" value="1"/>
</dbReference>
<sequence length="410" mass="45300">MSNLLRVFIAVITISNIISSYSFVLTMVNYNRRDAIKLMPAVSIISISKPSSGFGELKRVVVFGASGYTGGDTIRALLEKNISVIAVTRRDVEIVDREHAKMNSLVIDDLNKKGLVKSIVADVLKPETITGILKDAEAVIFCAASRPKVKITTTPGIDLSKRSMRYNRMTDNTVETVAEPSDNVEDIGLVNVAEEAIRSNVKRLIIVSSICAKCQKNDDSSGNGYGEAIDRGFASCDACYKKQTGEERVRILYESAPKHLSYTIVRPGMLSPGERRGVETVEFNQGISKSGIISRLDLADILVSASVTDNGAKKTFEVYYKDTAQPVDMYKSLKSCKELGHSIKECFFGEGYNETEPLTMDRIMKMPQTGSIFISGTEVLGNDYNKMLRKLKKDVYVPYDMNALRSNDIM</sequence>
<keyword evidence="1" id="KW-0812">Transmembrane</keyword>
<dbReference type="SUPFAM" id="SSF51735">
    <property type="entry name" value="NAD(P)-binding Rossmann-fold domains"/>
    <property type="match status" value="1"/>
</dbReference>
<reference evidence="3" key="1">
    <citation type="journal article" date="2020" name="Nature">
        <title>Giant virus diversity and host interactions through global metagenomics.</title>
        <authorList>
            <person name="Schulz F."/>
            <person name="Roux S."/>
            <person name="Paez-Espino D."/>
            <person name="Jungbluth S."/>
            <person name="Walsh D.A."/>
            <person name="Denef V.J."/>
            <person name="McMahon K.D."/>
            <person name="Konstantinidis K.T."/>
            <person name="Eloe-Fadrosh E.A."/>
            <person name="Kyrpides N.C."/>
            <person name="Woyke T."/>
        </authorList>
    </citation>
    <scope>NUCLEOTIDE SEQUENCE</scope>
    <source>
        <strain evidence="3">GVMAG-M-3300027804-47</strain>
    </source>
</reference>
<evidence type="ECO:0000256" key="1">
    <source>
        <dbReference type="SAM" id="Phobius"/>
    </source>
</evidence>
<dbReference type="PANTHER" id="PTHR15020:SF50">
    <property type="entry name" value="UPF0659 PROTEIN YMR090W"/>
    <property type="match status" value="1"/>
</dbReference>
<dbReference type="InterPro" id="IPR036291">
    <property type="entry name" value="NAD(P)-bd_dom_sf"/>
</dbReference>
<dbReference type="AlphaFoldDB" id="A0A6C0LGA9"/>
<feature type="transmembrane region" description="Helical" evidence="1">
    <location>
        <begin position="6"/>
        <end position="30"/>
    </location>
</feature>
<protein>
    <recommendedName>
        <fullName evidence="2">NAD(P)-binding domain-containing protein</fullName>
    </recommendedName>
</protein>
<keyword evidence="1" id="KW-0472">Membrane</keyword>